<dbReference type="GO" id="GO:0046872">
    <property type="term" value="F:metal ion binding"/>
    <property type="evidence" value="ECO:0007669"/>
    <property type="project" value="InterPro"/>
</dbReference>
<reference evidence="6 7" key="1">
    <citation type="submission" date="2018-05" db="EMBL/GenBank/DDBJ databases">
        <title>Genomic Encyclopedia of Type Strains, Phase IV (KMG-IV): sequencing the most valuable type-strain genomes for metagenomic binning, comparative biology and taxonomic classification.</title>
        <authorList>
            <person name="Goeker M."/>
        </authorList>
    </citation>
    <scope>NUCLEOTIDE SEQUENCE [LARGE SCALE GENOMIC DNA]</scope>
    <source>
        <strain evidence="6 7">DSM 566</strain>
    </source>
</reference>
<dbReference type="Pfam" id="PF00675">
    <property type="entry name" value="Peptidase_M16"/>
    <property type="match status" value="1"/>
</dbReference>
<keyword evidence="7" id="KW-1185">Reference proteome</keyword>
<dbReference type="InterPro" id="IPR001431">
    <property type="entry name" value="Pept_M16_Zn_BS"/>
</dbReference>
<dbReference type="PANTHER" id="PTHR11851:SF49">
    <property type="entry name" value="MITOCHONDRIAL-PROCESSING PEPTIDASE SUBUNIT ALPHA"/>
    <property type="match status" value="1"/>
</dbReference>
<protein>
    <submittedName>
        <fullName evidence="6">Putative Zn-dependent peptidase</fullName>
    </submittedName>
</protein>
<dbReference type="InterPro" id="IPR011249">
    <property type="entry name" value="Metalloenz_LuxS/M16"/>
</dbReference>
<evidence type="ECO:0000313" key="6">
    <source>
        <dbReference type="EMBL" id="PXW94327.1"/>
    </source>
</evidence>
<evidence type="ECO:0000259" key="5">
    <source>
        <dbReference type="Pfam" id="PF05193"/>
    </source>
</evidence>
<evidence type="ECO:0000313" key="7">
    <source>
        <dbReference type="Proteomes" id="UP000247811"/>
    </source>
</evidence>
<sequence length="433" mass="47111">MDSSRTTSHLATLPNGLRVVTLTMPWRQTTSLSVFIRTGGLHESRRLSGISHVVEHMAFKGTATRDCQRINLDAERLGAEVNAHTDKDHTAFHIEGLPGDLGTFVPLLADIVLHSTFPADELERERQVILHELTEVEEDPAAVAFQLFDRAAYGMSHPAGQPVIGRRANIERFSRDELLAYVGRQYSAANVVVAAAGPIDDPAPFVRAVEAAFGTMPGGSANTVQPAAWVGGLKVRRMAGCSQCHAVLGYETPLLADEHHVAHVLAAALLGEGMSSPLLDQIRERRGLAYFVGCSADVLPFTGQFIIDAATAPEQAEELFVEVARLLRQHADEPIDPVGLERARRQLTVRALRALEQPSRRLEVAAQDLFTLGRLRDPQDGLRRLEAVTAAEVQAVFRQLLDSPAAVALAGRVPARARERAQALFVDRVDTPA</sequence>
<evidence type="ECO:0000256" key="1">
    <source>
        <dbReference type="ARBA" id="ARBA00001947"/>
    </source>
</evidence>
<evidence type="ECO:0000256" key="2">
    <source>
        <dbReference type="ARBA" id="ARBA00007261"/>
    </source>
</evidence>
<feature type="domain" description="Peptidase M16 C-terminal" evidence="5">
    <location>
        <begin position="173"/>
        <end position="347"/>
    </location>
</feature>
<dbReference type="InterPro" id="IPR011765">
    <property type="entry name" value="Pept_M16_N"/>
</dbReference>
<gene>
    <name evidence="6" type="ORF">C7444_11426</name>
</gene>
<dbReference type="InterPro" id="IPR050361">
    <property type="entry name" value="MPP/UQCRC_Complex"/>
</dbReference>
<dbReference type="GO" id="GO:0004222">
    <property type="term" value="F:metalloendopeptidase activity"/>
    <property type="evidence" value="ECO:0007669"/>
    <property type="project" value="InterPro"/>
</dbReference>
<comment type="similarity">
    <text evidence="2 3">Belongs to the peptidase M16 family.</text>
</comment>
<evidence type="ECO:0000256" key="3">
    <source>
        <dbReference type="RuleBase" id="RU004447"/>
    </source>
</evidence>
<dbReference type="Pfam" id="PF05193">
    <property type="entry name" value="Peptidase_M16_C"/>
    <property type="match status" value="1"/>
</dbReference>
<comment type="cofactor">
    <cofactor evidence="1">
        <name>Zn(2+)</name>
        <dbReference type="ChEBI" id="CHEBI:29105"/>
    </cofactor>
</comment>
<accession>A0A318H540</accession>
<name>A0A318H540_9BURK</name>
<feature type="domain" description="Peptidase M16 N-terminal" evidence="4">
    <location>
        <begin position="18"/>
        <end position="156"/>
    </location>
</feature>
<dbReference type="InterPro" id="IPR007863">
    <property type="entry name" value="Peptidase_M16_C"/>
</dbReference>
<dbReference type="PANTHER" id="PTHR11851">
    <property type="entry name" value="METALLOPROTEASE"/>
    <property type="match status" value="1"/>
</dbReference>
<evidence type="ECO:0000259" key="4">
    <source>
        <dbReference type="Pfam" id="PF00675"/>
    </source>
</evidence>
<organism evidence="6 7">
    <name type="scientific">Sphaerotilus hippei</name>
    <dbReference type="NCBI Taxonomy" id="744406"/>
    <lineage>
        <taxon>Bacteria</taxon>
        <taxon>Pseudomonadati</taxon>
        <taxon>Pseudomonadota</taxon>
        <taxon>Betaproteobacteria</taxon>
        <taxon>Burkholderiales</taxon>
        <taxon>Sphaerotilaceae</taxon>
        <taxon>Sphaerotilus</taxon>
    </lineage>
</organism>
<dbReference type="GO" id="GO:0006508">
    <property type="term" value="P:proteolysis"/>
    <property type="evidence" value="ECO:0007669"/>
    <property type="project" value="InterPro"/>
</dbReference>
<comment type="caution">
    <text evidence="6">The sequence shown here is derived from an EMBL/GenBank/DDBJ whole genome shotgun (WGS) entry which is preliminary data.</text>
</comment>
<dbReference type="AlphaFoldDB" id="A0A318H540"/>
<dbReference type="RefSeq" id="WP_245909577.1">
    <property type="nucleotide sequence ID" value="NZ_QJJS01000014.1"/>
</dbReference>
<proteinExistence type="inferred from homology"/>
<dbReference type="SUPFAM" id="SSF63411">
    <property type="entry name" value="LuxS/MPP-like metallohydrolase"/>
    <property type="match status" value="2"/>
</dbReference>
<dbReference type="Proteomes" id="UP000247811">
    <property type="component" value="Unassembled WGS sequence"/>
</dbReference>
<dbReference type="PROSITE" id="PS00143">
    <property type="entry name" value="INSULINASE"/>
    <property type="match status" value="1"/>
</dbReference>
<dbReference type="Gene3D" id="3.30.830.10">
    <property type="entry name" value="Metalloenzyme, LuxS/M16 peptidase-like"/>
    <property type="match status" value="2"/>
</dbReference>
<dbReference type="EMBL" id="QJJS01000014">
    <property type="protein sequence ID" value="PXW94327.1"/>
    <property type="molecule type" value="Genomic_DNA"/>
</dbReference>